<dbReference type="Proteomes" id="UP000315295">
    <property type="component" value="Unassembled WGS sequence"/>
</dbReference>
<accession>A0A540NLS6</accession>
<dbReference type="STRING" id="106549.A0A540NLS6"/>
<evidence type="ECO:0000313" key="1">
    <source>
        <dbReference type="EMBL" id="TQE11978.1"/>
    </source>
</evidence>
<reference evidence="1 2" key="1">
    <citation type="journal article" date="2019" name="G3 (Bethesda)">
        <title>Sequencing of a Wild Apple (Malus baccata) Genome Unravels the Differences Between Cultivated and Wild Apple Species Regarding Disease Resistance and Cold Tolerance.</title>
        <authorList>
            <person name="Chen X."/>
        </authorList>
    </citation>
    <scope>NUCLEOTIDE SEQUENCE [LARGE SCALE GENOMIC DNA]</scope>
    <source>
        <strain evidence="2">cv. Shandingzi</strain>
        <tissue evidence="1">Leaves</tissue>
    </source>
</reference>
<evidence type="ECO:0008006" key="3">
    <source>
        <dbReference type="Google" id="ProtNLM"/>
    </source>
</evidence>
<dbReference type="PANTHER" id="PTHR48237:SF1">
    <property type="entry name" value="SPC97_SPC98 FAMILY OF SPINDLE POLE BODY (SBP) COMPONENT"/>
    <property type="match status" value="1"/>
</dbReference>
<proteinExistence type="predicted"/>
<dbReference type="EMBL" id="VIEB01000024">
    <property type="protein sequence ID" value="TQE11978.1"/>
    <property type="molecule type" value="Genomic_DNA"/>
</dbReference>
<sequence>MEEVLGQKRVEDVSWLCSLSESELDMLISIKRIVLQRARMIGCDELAQKFDLKVIRALAFVLMECVKDKVKNLSPPESAAFMGSCNLLKHNLGDIMSLEEIMACIGIDSRKGPIKRIVLPAKKTCNGFERSVMCCRRPHKETTRNQKKRKTEASEL</sequence>
<gene>
    <name evidence="1" type="ORF">C1H46_002372</name>
</gene>
<protein>
    <recommendedName>
        <fullName evidence="3">Gamma-tubulin complex component</fullName>
    </recommendedName>
</protein>
<organism evidence="1 2">
    <name type="scientific">Malus baccata</name>
    <name type="common">Siberian crab apple</name>
    <name type="synonym">Pyrus baccata</name>
    <dbReference type="NCBI Taxonomy" id="106549"/>
    <lineage>
        <taxon>Eukaryota</taxon>
        <taxon>Viridiplantae</taxon>
        <taxon>Streptophyta</taxon>
        <taxon>Embryophyta</taxon>
        <taxon>Tracheophyta</taxon>
        <taxon>Spermatophyta</taxon>
        <taxon>Magnoliopsida</taxon>
        <taxon>eudicotyledons</taxon>
        <taxon>Gunneridae</taxon>
        <taxon>Pentapetalae</taxon>
        <taxon>rosids</taxon>
        <taxon>fabids</taxon>
        <taxon>Rosales</taxon>
        <taxon>Rosaceae</taxon>
        <taxon>Amygdaloideae</taxon>
        <taxon>Maleae</taxon>
        <taxon>Malus</taxon>
    </lineage>
</organism>
<dbReference type="AlphaFoldDB" id="A0A540NLS6"/>
<comment type="caution">
    <text evidence="1">The sequence shown here is derived from an EMBL/GenBank/DDBJ whole genome shotgun (WGS) entry which is preliminary data.</text>
</comment>
<dbReference type="PANTHER" id="PTHR48237">
    <property type="entry name" value="GAMMA-TUBULIN COMPLEX COMPONENT"/>
    <property type="match status" value="1"/>
</dbReference>
<keyword evidence="2" id="KW-1185">Reference proteome</keyword>
<evidence type="ECO:0000313" key="2">
    <source>
        <dbReference type="Proteomes" id="UP000315295"/>
    </source>
</evidence>
<name>A0A540NLS6_MALBA</name>